<dbReference type="Gene3D" id="1.10.1200.10">
    <property type="entry name" value="ACP-like"/>
    <property type="match status" value="1"/>
</dbReference>
<proteinExistence type="predicted"/>
<keyword evidence="3" id="KW-1185">Reference proteome</keyword>
<dbReference type="AlphaFoldDB" id="G2E5Z9"/>
<dbReference type="EMBL" id="AFWT01000036">
    <property type="protein sequence ID" value="EGV28484.1"/>
    <property type="molecule type" value="Genomic_DNA"/>
</dbReference>
<dbReference type="Pfam" id="PF00550">
    <property type="entry name" value="PP-binding"/>
    <property type="match status" value="1"/>
</dbReference>
<dbReference type="eggNOG" id="COG0236">
    <property type="taxonomic scope" value="Bacteria"/>
</dbReference>
<dbReference type="InterPro" id="IPR036736">
    <property type="entry name" value="ACP-like_sf"/>
</dbReference>
<sequence length="100" mass="10911">MLPGFFHLWAVPQRAFLLMSIIDQVKLITINILQLGERGRDLDASSPLLGAIPELDSMAVLNIITSLESHFGLSIPDDDISAKDFETLGSIAALVERIHG</sequence>
<name>G2E5Z9_9GAMM</name>
<dbReference type="SUPFAM" id="SSF47336">
    <property type="entry name" value="ACP-like"/>
    <property type="match status" value="1"/>
</dbReference>
<dbReference type="STRING" id="765913.ThidrDRAFT_3712"/>
<dbReference type="PATRIC" id="fig|765913.3.peg.3775"/>
<dbReference type="InterPro" id="IPR009081">
    <property type="entry name" value="PP-bd_ACP"/>
</dbReference>
<dbReference type="Proteomes" id="UP000004200">
    <property type="component" value="Unassembled WGS sequence"/>
</dbReference>
<organism evidence="2 3">
    <name type="scientific">Thiorhodococcus drewsii AZ1</name>
    <dbReference type="NCBI Taxonomy" id="765913"/>
    <lineage>
        <taxon>Bacteria</taxon>
        <taxon>Pseudomonadati</taxon>
        <taxon>Pseudomonadota</taxon>
        <taxon>Gammaproteobacteria</taxon>
        <taxon>Chromatiales</taxon>
        <taxon>Chromatiaceae</taxon>
        <taxon>Thiorhodococcus</taxon>
    </lineage>
</organism>
<protein>
    <recommendedName>
        <fullName evidence="1">Carrier domain-containing protein</fullName>
    </recommendedName>
</protein>
<evidence type="ECO:0000313" key="2">
    <source>
        <dbReference type="EMBL" id="EGV28484.1"/>
    </source>
</evidence>
<gene>
    <name evidence="2" type="ORF">ThidrDRAFT_3712</name>
</gene>
<reference evidence="2 3" key="1">
    <citation type="submission" date="2011-06" db="EMBL/GenBank/DDBJ databases">
        <title>The draft genome of Thiorhodococcus drewsii AZ1.</title>
        <authorList>
            <consortium name="US DOE Joint Genome Institute (JGI-PGF)"/>
            <person name="Lucas S."/>
            <person name="Han J."/>
            <person name="Lapidus A."/>
            <person name="Cheng J.-F."/>
            <person name="Goodwin L."/>
            <person name="Pitluck S."/>
            <person name="Peters L."/>
            <person name="Land M.L."/>
            <person name="Hauser L."/>
            <person name="Vogl K."/>
            <person name="Liu Z."/>
            <person name="Imhoff J."/>
            <person name="Thiel V."/>
            <person name="Frigaard N.-U."/>
            <person name="Bryant D.A."/>
            <person name="Woyke T.J."/>
        </authorList>
    </citation>
    <scope>NUCLEOTIDE SEQUENCE [LARGE SCALE GENOMIC DNA]</scope>
    <source>
        <strain evidence="2 3">AZ1</strain>
    </source>
</reference>
<evidence type="ECO:0000313" key="3">
    <source>
        <dbReference type="Proteomes" id="UP000004200"/>
    </source>
</evidence>
<feature type="domain" description="Carrier" evidence="1">
    <location>
        <begin position="19"/>
        <end position="99"/>
    </location>
</feature>
<dbReference type="PROSITE" id="PS50075">
    <property type="entry name" value="CARRIER"/>
    <property type="match status" value="1"/>
</dbReference>
<comment type="caution">
    <text evidence="2">The sequence shown here is derived from an EMBL/GenBank/DDBJ whole genome shotgun (WGS) entry which is preliminary data.</text>
</comment>
<evidence type="ECO:0000259" key="1">
    <source>
        <dbReference type="PROSITE" id="PS50075"/>
    </source>
</evidence>
<accession>G2E5Z9</accession>